<dbReference type="OrthoDB" id="2932723at2759"/>
<name>A0A0D7B6J0_9AGAR</name>
<protein>
    <submittedName>
        <fullName evidence="1">Uncharacterized protein</fullName>
    </submittedName>
</protein>
<dbReference type="EMBL" id="KN880565">
    <property type="protein sequence ID" value="KIY66127.1"/>
    <property type="molecule type" value="Genomic_DNA"/>
</dbReference>
<dbReference type="Proteomes" id="UP000054007">
    <property type="component" value="Unassembled WGS sequence"/>
</dbReference>
<evidence type="ECO:0000313" key="2">
    <source>
        <dbReference type="Proteomes" id="UP000054007"/>
    </source>
</evidence>
<gene>
    <name evidence="1" type="ORF">CYLTODRAFT_423735</name>
</gene>
<dbReference type="AlphaFoldDB" id="A0A0D7B6J0"/>
<keyword evidence="2" id="KW-1185">Reference proteome</keyword>
<proteinExistence type="predicted"/>
<accession>A0A0D7B6J0</accession>
<reference evidence="1 2" key="1">
    <citation type="journal article" date="2015" name="Fungal Genet. Biol.">
        <title>Evolution of novel wood decay mechanisms in Agaricales revealed by the genome sequences of Fistulina hepatica and Cylindrobasidium torrendii.</title>
        <authorList>
            <person name="Floudas D."/>
            <person name="Held B.W."/>
            <person name="Riley R."/>
            <person name="Nagy L.G."/>
            <person name="Koehler G."/>
            <person name="Ransdell A.S."/>
            <person name="Younus H."/>
            <person name="Chow J."/>
            <person name="Chiniquy J."/>
            <person name="Lipzen A."/>
            <person name="Tritt A."/>
            <person name="Sun H."/>
            <person name="Haridas S."/>
            <person name="LaButti K."/>
            <person name="Ohm R.A."/>
            <person name="Kues U."/>
            <person name="Blanchette R.A."/>
            <person name="Grigoriev I.V."/>
            <person name="Minto R.E."/>
            <person name="Hibbett D.S."/>
        </authorList>
    </citation>
    <scope>NUCLEOTIDE SEQUENCE [LARGE SCALE GENOMIC DNA]</scope>
    <source>
        <strain evidence="1 2">FP15055 ss-10</strain>
    </source>
</reference>
<evidence type="ECO:0000313" key="1">
    <source>
        <dbReference type="EMBL" id="KIY66127.1"/>
    </source>
</evidence>
<organism evidence="1 2">
    <name type="scientific">Cylindrobasidium torrendii FP15055 ss-10</name>
    <dbReference type="NCBI Taxonomy" id="1314674"/>
    <lineage>
        <taxon>Eukaryota</taxon>
        <taxon>Fungi</taxon>
        <taxon>Dikarya</taxon>
        <taxon>Basidiomycota</taxon>
        <taxon>Agaricomycotina</taxon>
        <taxon>Agaricomycetes</taxon>
        <taxon>Agaricomycetidae</taxon>
        <taxon>Agaricales</taxon>
        <taxon>Marasmiineae</taxon>
        <taxon>Physalacriaceae</taxon>
        <taxon>Cylindrobasidium</taxon>
    </lineage>
</organism>
<sequence length="182" mass="20892">MSRYAPSMSLKISHTVPRVPITMDRETVQQVLRADPFVVGYLLTKDQGRMLAEYICTEEELRDCGPNYATAASRALKRLKRKQCCLALRFEDEGPPVLGTFWVRSVCPSFDGKNPNPIIPLMDVEKTFPGLDFGEVKTLCLRWPPQFDEPDWLRPRMVTVIQMMENRKEAERIAAEQRCDAL</sequence>